<dbReference type="EMBL" id="CP012365">
    <property type="protein sequence ID" value="AKX60198.1"/>
    <property type="molecule type" value="Genomic_DNA"/>
</dbReference>
<dbReference type="PATRIC" id="fig|1698449.3.peg.1982"/>
<feature type="domain" description="Glycosyl transferase family 28 C-terminal" evidence="12">
    <location>
        <begin position="182"/>
        <end position="343"/>
    </location>
</feature>
<dbReference type="AlphaFoldDB" id="A0A0K1XGA5"/>
<feature type="binding site" evidence="10">
    <location>
        <begin position="13"/>
        <end position="15"/>
    </location>
    <ligand>
        <name>UDP-N-acetyl-alpha-D-glucosamine</name>
        <dbReference type="ChEBI" id="CHEBI:57705"/>
    </ligand>
</feature>
<feature type="binding site" evidence="10">
    <location>
        <position position="287"/>
    </location>
    <ligand>
        <name>UDP-N-acetyl-alpha-D-glucosamine</name>
        <dbReference type="ChEBI" id="CHEBI:57705"/>
    </ligand>
</feature>
<evidence type="ECO:0000256" key="1">
    <source>
        <dbReference type="ARBA" id="ARBA00022475"/>
    </source>
</evidence>
<evidence type="ECO:0000256" key="6">
    <source>
        <dbReference type="ARBA" id="ARBA00022984"/>
    </source>
</evidence>
<feature type="domain" description="Glycosyltransferase family 28 N-terminal" evidence="11">
    <location>
        <begin position="6"/>
        <end position="140"/>
    </location>
</feature>
<dbReference type="GO" id="GO:0005886">
    <property type="term" value="C:plasma membrane"/>
    <property type="evidence" value="ECO:0007669"/>
    <property type="project" value="UniProtKB-SubCell"/>
</dbReference>
<proteinExistence type="inferred from homology"/>
<reference evidence="13 14" key="1">
    <citation type="journal article" date="2015" name="Genome Announc.">
        <title>Genome Sequences of Oblitimonas alkaliphila gen. nov. sp. nov. (Proposed), a Novel Bacterium of the Pseudomonadaceae Family.</title>
        <authorList>
            <person name="Lauer A.C."/>
            <person name="Nicholson A.C."/>
            <person name="Humrighouse B.W."/>
            <person name="Emery B."/>
            <person name="Drobish A."/>
            <person name="Juieng P."/>
            <person name="Loparev V."/>
            <person name="McQuiston J.R."/>
        </authorList>
    </citation>
    <scope>NUCLEOTIDE SEQUENCE [LARGE SCALE GENOMIC DNA]</scope>
    <source>
        <strain evidence="13 14">E5571</strain>
    </source>
</reference>
<dbReference type="CDD" id="cd03785">
    <property type="entry name" value="GT28_MurG"/>
    <property type="match status" value="1"/>
</dbReference>
<comment type="pathway">
    <text evidence="10">Cell wall biogenesis; peptidoglycan biosynthesis.</text>
</comment>
<accession>A0A0K1XGA5</accession>
<feature type="binding site" evidence="10">
    <location>
        <position position="242"/>
    </location>
    <ligand>
        <name>UDP-N-acetyl-alpha-D-glucosamine</name>
        <dbReference type="ChEBI" id="CHEBI:57705"/>
    </ligand>
</feature>
<evidence type="ECO:0000256" key="4">
    <source>
        <dbReference type="ARBA" id="ARBA00022679"/>
    </source>
</evidence>
<dbReference type="PANTHER" id="PTHR21015">
    <property type="entry name" value="UDP-N-ACETYLGLUCOSAMINE--N-ACETYLMURAMYL-(PENTAPEPTIDE) PYROPHOSPHORYL-UNDECAPRENOL N-ACETYLGLUCOSAMINE TRANSFERASE 1"/>
    <property type="match status" value="1"/>
</dbReference>
<dbReference type="InterPro" id="IPR007235">
    <property type="entry name" value="Glyco_trans_28_C"/>
</dbReference>
<keyword evidence="1 10" id="KW-1003">Cell membrane</keyword>
<dbReference type="NCBIfam" id="TIGR01133">
    <property type="entry name" value="murG"/>
    <property type="match status" value="1"/>
</dbReference>
<evidence type="ECO:0000256" key="7">
    <source>
        <dbReference type="ARBA" id="ARBA00023136"/>
    </source>
</evidence>
<feature type="binding site" evidence="10">
    <location>
        <position position="125"/>
    </location>
    <ligand>
        <name>UDP-N-acetyl-alpha-D-glucosamine</name>
        <dbReference type="ChEBI" id="CHEBI:57705"/>
    </ligand>
</feature>
<dbReference type="Gene3D" id="3.40.50.2000">
    <property type="entry name" value="Glycogen Phosphorylase B"/>
    <property type="match status" value="2"/>
</dbReference>
<comment type="function">
    <text evidence="10">Cell wall formation. Catalyzes the transfer of a GlcNAc subunit on undecaprenyl-pyrophosphoryl-MurNAc-pentapeptide (lipid intermediate I) to form undecaprenyl-pyrophosphoryl-MurNAc-(pentapeptide)GlcNAc (lipid intermediate II).</text>
</comment>
<dbReference type="GO" id="GO:0005975">
    <property type="term" value="P:carbohydrate metabolic process"/>
    <property type="evidence" value="ECO:0007669"/>
    <property type="project" value="InterPro"/>
</dbReference>
<keyword evidence="8 10" id="KW-0131">Cell cycle</keyword>
<feature type="binding site" evidence="10">
    <location>
        <position position="188"/>
    </location>
    <ligand>
        <name>UDP-N-acetyl-alpha-D-glucosamine</name>
        <dbReference type="ChEBI" id="CHEBI:57705"/>
    </ligand>
</feature>
<keyword evidence="7 10" id="KW-0472">Membrane</keyword>
<dbReference type="GO" id="GO:0071555">
    <property type="term" value="P:cell wall organization"/>
    <property type="evidence" value="ECO:0007669"/>
    <property type="project" value="UniProtKB-KW"/>
</dbReference>
<dbReference type="STRING" id="1697053.AKN87_00345"/>
<dbReference type="InterPro" id="IPR006009">
    <property type="entry name" value="GlcNAc_MurG"/>
</dbReference>
<comment type="catalytic activity">
    <reaction evidence="10">
        <text>di-trans,octa-cis-undecaprenyl diphospho-N-acetyl-alpha-D-muramoyl-L-alanyl-D-glutamyl-meso-2,6-diaminopimeloyl-D-alanyl-D-alanine + UDP-N-acetyl-alpha-D-glucosamine = di-trans,octa-cis-undecaprenyl diphospho-[N-acetyl-alpha-D-glucosaminyl-(1-&gt;4)]-N-acetyl-alpha-D-muramoyl-L-alanyl-D-glutamyl-meso-2,6-diaminopimeloyl-D-alanyl-D-alanine + UDP + H(+)</text>
        <dbReference type="Rhea" id="RHEA:31227"/>
        <dbReference type="ChEBI" id="CHEBI:15378"/>
        <dbReference type="ChEBI" id="CHEBI:57705"/>
        <dbReference type="ChEBI" id="CHEBI:58223"/>
        <dbReference type="ChEBI" id="CHEBI:61387"/>
        <dbReference type="ChEBI" id="CHEBI:61388"/>
        <dbReference type="EC" id="2.4.1.227"/>
    </reaction>
</comment>
<dbReference type="HAMAP" id="MF_00033">
    <property type="entry name" value="MurG"/>
    <property type="match status" value="1"/>
</dbReference>
<dbReference type="InterPro" id="IPR004276">
    <property type="entry name" value="GlycoTrans_28_N"/>
</dbReference>
<keyword evidence="6 10" id="KW-0573">Peptidoglycan synthesis</keyword>
<dbReference type="GO" id="GO:0050511">
    <property type="term" value="F:undecaprenyldiphospho-muramoylpentapeptide beta-N-acetylglucosaminyltransferase activity"/>
    <property type="evidence" value="ECO:0007669"/>
    <property type="project" value="UniProtKB-UniRule"/>
</dbReference>
<dbReference type="PANTHER" id="PTHR21015:SF22">
    <property type="entry name" value="GLYCOSYLTRANSFERASE"/>
    <property type="match status" value="1"/>
</dbReference>
<organism evidence="13 14">
    <name type="scientific">Thiopseudomonas alkaliphila</name>
    <dbReference type="NCBI Taxonomy" id="1697053"/>
    <lineage>
        <taxon>Bacteria</taxon>
        <taxon>Pseudomonadati</taxon>
        <taxon>Pseudomonadota</taxon>
        <taxon>Gammaproteobacteria</taxon>
        <taxon>Pseudomonadales</taxon>
        <taxon>Pseudomonadaceae</taxon>
        <taxon>Thiopseudomonas</taxon>
    </lineage>
</organism>
<evidence type="ECO:0000256" key="10">
    <source>
        <dbReference type="HAMAP-Rule" id="MF_00033"/>
    </source>
</evidence>
<sequence length="356" mass="37565">MAKPSVLIMAAGTGGHVFPALACARQFQQQGYDVHWLGTPTGIEHELTQHAGISMHCIQMSGLRGKGLARLLGMPWQLFKAILQARRVIKKVQPVCVVGFGGYVTVPGGVAAKLGGVPLIIHEQNAIAGTANKSLLPFAQLVCEGFPNTFKAQPKVCFTGNPVREDLVMLKRQLSAGAGVNLLVLGGSLGAEPLNKLLPEAVQLLADPAQLTIRHQAGKQHAAITQQRYQALGLTAEVQPFIGDMAAAYAWADLVICRAGALTVSELAAVGVGAFLIPLPHAIDDHQSKNAAFLAEQGAAKLLPQRSTTAEGLAAQLTEVLMNKHHLLEMGQIAASLAKPTATQEVVRKCLEVAHG</sequence>
<evidence type="ECO:0000256" key="5">
    <source>
        <dbReference type="ARBA" id="ARBA00022960"/>
    </source>
</evidence>
<dbReference type="GO" id="GO:0008360">
    <property type="term" value="P:regulation of cell shape"/>
    <property type="evidence" value="ECO:0007669"/>
    <property type="project" value="UniProtKB-KW"/>
</dbReference>
<evidence type="ECO:0000259" key="11">
    <source>
        <dbReference type="Pfam" id="PF03033"/>
    </source>
</evidence>
<dbReference type="GO" id="GO:0009252">
    <property type="term" value="P:peptidoglycan biosynthetic process"/>
    <property type="evidence" value="ECO:0007669"/>
    <property type="project" value="UniProtKB-UniRule"/>
</dbReference>
<feature type="binding site" evidence="10">
    <location>
        <begin position="261"/>
        <end position="266"/>
    </location>
    <ligand>
        <name>UDP-N-acetyl-alpha-D-glucosamine</name>
        <dbReference type="ChEBI" id="CHEBI:57705"/>
    </ligand>
</feature>
<dbReference type="GO" id="GO:0051991">
    <property type="term" value="F:UDP-N-acetyl-D-glucosamine:N-acetylmuramoyl-L-alanyl-D-glutamyl-meso-2,6-diaminopimelyl-D-alanyl-D-alanine-diphosphoundecaprenol 4-beta-N-acetylglucosaminlytransferase activity"/>
    <property type="evidence" value="ECO:0007669"/>
    <property type="project" value="RHEA"/>
</dbReference>
<dbReference type="Pfam" id="PF04101">
    <property type="entry name" value="Glyco_tran_28_C"/>
    <property type="match status" value="1"/>
</dbReference>
<gene>
    <name evidence="10 13" type="primary">murG</name>
    <name evidence="13" type="ORF">AKN88_09860</name>
</gene>
<dbReference type="UniPathway" id="UPA00219"/>
<evidence type="ECO:0000313" key="14">
    <source>
        <dbReference type="Proteomes" id="UP000063953"/>
    </source>
</evidence>
<keyword evidence="2 10" id="KW-0132">Cell division</keyword>
<dbReference type="Proteomes" id="UP000063953">
    <property type="component" value="Chromosome"/>
</dbReference>
<keyword evidence="5 10" id="KW-0133">Cell shape</keyword>
<dbReference type="SUPFAM" id="SSF53756">
    <property type="entry name" value="UDP-Glycosyltransferase/glycogen phosphorylase"/>
    <property type="match status" value="1"/>
</dbReference>
<dbReference type="GO" id="GO:0051301">
    <property type="term" value="P:cell division"/>
    <property type="evidence" value="ECO:0007669"/>
    <property type="project" value="UniProtKB-KW"/>
</dbReference>
<evidence type="ECO:0000256" key="8">
    <source>
        <dbReference type="ARBA" id="ARBA00023306"/>
    </source>
</evidence>
<evidence type="ECO:0000256" key="3">
    <source>
        <dbReference type="ARBA" id="ARBA00022676"/>
    </source>
</evidence>
<protein>
    <recommendedName>
        <fullName evidence="10">UDP-N-acetylglucosamine--N-acetylmuramyl-(pentapeptide) pyrophosphoryl-undecaprenol N-acetylglucosamine transferase</fullName>
        <ecNumber evidence="10">2.4.1.227</ecNumber>
    </recommendedName>
    <alternativeName>
        <fullName evidence="10">Undecaprenyl-PP-MurNAc-pentapeptide-UDPGlcNAc GlcNAc transferase</fullName>
    </alternativeName>
</protein>
<evidence type="ECO:0000256" key="9">
    <source>
        <dbReference type="ARBA" id="ARBA00023316"/>
    </source>
</evidence>
<evidence type="ECO:0000313" key="13">
    <source>
        <dbReference type="EMBL" id="AKX60198.1"/>
    </source>
</evidence>
<evidence type="ECO:0000259" key="12">
    <source>
        <dbReference type="Pfam" id="PF04101"/>
    </source>
</evidence>
<keyword evidence="14" id="KW-1185">Reference proteome</keyword>
<dbReference type="RefSeq" id="WP_053101502.1">
    <property type="nucleotide sequence ID" value="NZ_CP012365.1"/>
</dbReference>
<dbReference type="EC" id="2.4.1.227" evidence="10"/>
<dbReference type="Pfam" id="PF03033">
    <property type="entry name" value="Glyco_transf_28"/>
    <property type="match status" value="1"/>
</dbReference>
<keyword evidence="4 10" id="KW-0808">Transferase</keyword>
<name>A0A0K1XGA5_9GAMM</name>
<comment type="similarity">
    <text evidence="10">Belongs to the glycosyltransferase 28 family. MurG subfamily.</text>
</comment>
<keyword evidence="3 10" id="KW-0328">Glycosyltransferase</keyword>
<keyword evidence="9 10" id="KW-0961">Cell wall biogenesis/degradation</keyword>
<feature type="binding site" evidence="10">
    <location>
        <position position="164"/>
    </location>
    <ligand>
        <name>UDP-N-acetyl-alpha-D-glucosamine</name>
        <dbReference type="ChEBI" id="CHEBI:57705"/>
    </ligand>
</feature>
<evidence type="ECO:0000256" key="2">
    <source>
        <dbReference type="ARBA" id="ARBA00022618"/>
    </source>
</evidence>
<comment type="subcellular location">
    <subcellularLocation>
        <location evidence="10">Cell membrane</location>
        <topology evidence="10">Peripheral membrane protein</topology>
        <orientation evidence="10">Cytoplasmic side</orientation>
    </subcellularLocation>
</comment>